<dbReference type="Proteomes" id="UP000029964">
    <property type="component" value="Unassembled WGS sequence"/>
</dbReference>
<feature type="transmembrane region" description="Helical" evidence="7">
    <location>
        <begin position="511"/>
        <end position="532"/>
    </location>
</feature>
<sequence length="583" mass="65317">MASPTPRTAGPVGGKASQPERLVDDASPDPEKRGVASMKTEGPPPPVAAVHVGLSQVDDTTVFYNLNKDRFGPLTPELERRIVRKNFWCLLCQTWWIAFLIHLDKSTLGQAATMGIFTDVDMSKAQFNSLFVVFYAGYLIALWPGAWLSQRVGQKWFITGSLLMWAFLLGMHPLVKTGRQLIALRFILGLSESQIIPSTTVLHQSFFGPWKSPWVQLLWWAAGSFANVLLTMVSYRLITDESDSPLVGGLLSWKWLHIICAVLTFVVCVPLIIFLPESPVDAKWLSTEEKVHTIAAIRASHSGIANSTFNWTQAREAFTDVKSWLFIFHMFFNELPNNTSQQLPLILVGFGFTPAESALLNTAKPLIGACFLVISAFLLWRTKLGTGYTCAISYLPCLIGGVIEVDAPPLARPIHMILTLLKLTAPWSNKVALVVGTQISTFKPSYLLTLSWTGTTTRGHTKKLVVLSSCVVSAAVANMISPEARGREALTYENQNRFWQERYKPRYTLPWAFMTACWVISPSLCLFIRFYLRRENKKRELYQQANGSLDDTGMLDTGSQVIQVNDEDLDQTDRQDLRFIYPL</sequence>
<feature type="transmembrane region" description="Helical" evidence="7">
    <location>
        <begin position="156"/>
        <end position="175"/>
    </location>
</feature>
<proteinExistence type="predicted"/>
<dbReference type="OrthoDB" id="6730379at2759"/>
<dbReference type="InterPro" id="IPR036259">
    <property type="entry name" value="MFS_trans_sf"/>
</dbReference>
<keyword evidence="9" id="KW-1185">Reference proteome</keyword>
<evidence type="ECO:0000313" key="8">
    <source>
        <dbReference type="EMBL" id="KFH46567.1"/>
    </source>
</evidence>
<evidence type="ECO:0000256" key="7">
    <source>
        <dbReference type="SAM" id="Phobius"/>
    </source>
</evidence>
<keyword evidence="2" id="KW-0813">Transport</keyword>
<dbReference type="SUPFAM" id="SSF103473">
    <property type="entry name" value="MFS general substrate transporter"/>
    <property type="match status" value="1"/>
</dbReference>
<accession>A0A086TB35</accession>
<evidence type="ECO:0000313" key="9">
    <source>
        <dbReference type="Proteomes" id="UP000029964"/>
    </source>
</evidence>
<dbReference type="STRING" id="857340.A0A086TB35"/>
<dbReference type="PANTHER" id="PTHR43791">
    <property type="entry name" value="PERMEASE-RELATED"/>
    <property type="match status" value="1"/>
</dbReference>
<keyword evidence="5 7" id="KW-0472">Membrane</keyword>
<feature type="transmembrane region" description="Helical" evidence="7">
    <location>
        <begin position="217"/>
        <end position="235"/>
    </location>
</feature>
<evidence type="ECO:0000256" key="2">
    <source>
        <dbReference type="ARBA" id="ARBA00022448"/>
    </source>
</evidence>
<dbReference type="Gene3D" id="1.20.1250.20">
    <property type="entry name" value="MFS general substrate transporter like domains"/>
    <property type="match status" value="1"/>
</dbReference>
<dbReference type="HOGENOM" id="CLU_001265_0_5_1"/>
<evidence type="ECO:0000256" key="6">
    <source>
        <dbReference type="SAM" id="MobiDB-lite"/>
    </source>
</evidence>
<feature type="transmembrane region" description="Helical" evidence="7">
    <location>
        <begin position="464"/>
        <end position="481"/>
    </location>
</feature>
<dbReference type="AlphaFoldDB" id="A0A086TB35"/>
<evidence type="ECO:0000256" key="1">
    <source>
        <dbReference type="ARBA" id="ARBA00004141"/>
    </source>
</evidence>
<keyword evidence="4 7" id="KW-1133">Transmembrane helix</keyword>
<dbReference type="PANTHER" id="PTHR43791:SF103">
    <property type="entry name" value="MAJOR FACILITATOR SUPERFAMILY (MFS) PROFILE DOMAIN-CONTAINING PROTEIN-RELATED"/>
    <property type="match status" value="1"/>
</dbReference>
<feature type="region of interest" description="Disordered" evidence="6">
    <location>
        <begin position="1"/>
        <end position="44"/>
    </location>
</feature>
<gene>
    <name evidence="8" type="ORF">ACRE_026350</name>
</gene>
<dbReference type="EMBL" id="JPKY01000018">
    <property type="protein sequence ID" value="KFH46567.1"/>
    <property type="molecule type" value="Genomic_DNA"/>
</dbReference>
<evidence type="ECO:0000256" key="4">
    <source>
        <dbReference type="ARBA" id="ARBA00022989"/>
    </source>
</evidence>
<feature type="transmembrane region" description="Helical" evidence="7">
    <location>
        <begin position="125"/>
        <end position="144"/>
    </location>
</feature>
<comment type="caution">
    <text evidence="8">The sequence shown here is derived from an EMBL/GenBank/DDBJ whole genome shotgun (WGS) entry which is preliminary data.</text>
</comment>
<reference evidence="9" key="1">
    <citation type="journal article" date="2014" name="Genome Announc.">
        <title>Genome sequence and annotation of Acremonium chrysogenum, producer of the beta-lactam antibiotic cephalosporin C.</title>
        <authorList>
            <person name="Terfehr D."/>
            <person name="Dahlmann T.A."/>
            <person name="Specht T."/>
            <person name="Zadra I."/>
            <person name="Kuernsteiner H."/>
            <person name="Kueck U."/>
        </authorList>
    </citation>
    <scope>NUCLEOTIDE SEQUENCE [LARGE SCALE GENOMIC DNA]</scope>
    <source>
        <strain evidence="9">ATCC 11550 / CBS 779.69 / DSM 880 / IAM 14645 / JCM 23072 / IMI 49137</strain>
    </source>
</reference>
<evidence type="ECO:0000256" key="5">
    <source>
        <dbReference type="ARBA" id="ARBA00023136"/>
    </source>
</evidence>
<name>A0A086TB35_HAPC1</name>
<feature type="transmembrane region" description="Helical" evidence="7">
    <location>
        <begin position="362"/>
        <end position="380"/>
    </location>
</feature>
<feature type="transmembrane region" description="Helical" evidence="7">
    <location>
        <begin position="87"/>
        <end position="105"/>
    </location>
</feature>
<protein>
    <submittedName>
        <fullName evidence="8">Putative transporter-like protein</fullName>
    </submittedName>
</protein>
<keyword evidence="3 7" id="KW-0812">Transmembrane</keyword>
<dbReference type="GO" id="GO:0016020">
    <property type="term" value="C:membrane"/>
    <property type="evidence" value="ECO:0007669"/>
    <property type="project" value="UniProtKB-SubCell"/>
</dbReference>
<feature type="compositionally biased region" description="Basic and acidic residues" evidence="6">
    <location>
        <begin position="21"/>
        <end position="34"/>
    </location>
</feature>
<dbReference type="GO" id="GO:0022857">
    <property type="term" value="F:transmembrane transporter activity"/>
    <property type="evidence" value="ECO:0007669"/>
    <property type="project" value="InterPro"/>
</dbReference>
<dbReference type="InterPro" id="IPR011701">
    <property type="entry name" value="MFS"/>
</dbReference>
<feature type="transmembrane region" description="Helical" evidence="7">
    <location>
        <begin position="255"/>
        <end position="275"/>
    </location>
</feature>
<comment type="subcellular location">
    <subcellularLocation>
        <location evidence="1">Membrane</location>
        <topology evidence="1">Multi-pass membrane protein</topology>
    </subcellularLocation>
</comment>
<evidence type="ECO:0000256" key="3">
    <source>
        <dbReference type="ARBA" id="ARBA00022692"/>
    </source>
</evidence>
<organism evidence="8 9">
    <name type="scientific">Hapsidospora chrysogenum (strain ATCC 11550 / CBS 779.69 / DSM 880 / IAM 14645 / JCM 23072 / IMI 49137)</name>
    <name type="common">Acremonium chrysogenum</name>
    <dbReference type="NCBI Taxonomy" id="857340"/>
    <lineage>
        <taxon>Eukaryota</taxon>
        <taxon>Fungi</taxon>
        <taxon>Dikarya</taxon>
        <taxon>Ascomycota</taxon>
        <taxon>Pezizomycotina</taxon>
        <taxon>Sordariomycetes</taxon>
        <taxon>Hypocreomycetidae</taxon>
        <taxon>Hypocreales</taxon>
        <taxon>Bionectriaceae</taxon>
        <taxon>Hapsidospora</taxon>
    </lineage>
</organism>
<dbReference type="Pfam" id="PF07690">
    <property type="entry name" value="MFS_1"/>
    <property type="match status" value="1"/>
</dbReference>